<evidence type="ECO:0000313" key="2">
    <source>
        <dbReference type="EMBL" id="MEM0575845.1"/>
    </source>
</evidence>
<feature type="transmembrane region" description="Helical" evidence="1">
    <location>
        <begin position="89"/>
        <end position="109"/>
    </location>
</feature>
<organism evidence="2 3">
    <name type="scientific">Flavobacterium polysaccharolyticum</name>
    <dbReference type="NCBI Taxonomy" id="3133148"/>
    <lineage>
        <taxon>Bacteria</taxon>
        <taxon>Pseudomonadati</taxon>
        <taxon>Bacteroidota</taxon>
        <taxon>Flavobacteriia</taxon>
        <taxon>Flavobacteriales</taxon>
        <taxon>Flavobacteriaceae</taxon>
        <taxon>Flavobacterium</taxon>
    </lineage>
</organism>
<proteinExistence type="predicted"/>
<feature type="transmembrane region" description="Helical" evidence="1">
    <location>
        <begin position="63"/>
        <end position="83"/>
    </location>
</feature>
<reference evidence="2 3" key="1">
    <citation type="submission" date="2024-03" db="EMBL/GenBank/DDBJ databases">
        <title>Two novel species of the genus Flavobacterium exhibiting potentially degradation of complex polysaccharides.</title>
        <authorList>
            <person name="Lian X."/>
        </authorList>
    </citation>
    <scope>NUCLEOTIDE SEQUENCE [LARGE SCALE GENOMIC DNA]</scope>
    <source>
        <strain evidence="2 3">N6</strain>
    </source>
</reference>
<keyword evidence="3" id="KW-1185">Reference proteome</keyword>
<feature type="transmembrane region" description="Helical" evidence="1">
    <location>
        <begin position="37"/>
        <end position="56"/>
    </location>
</feature>
<keyword evidence="1" id="KW-0472">Membrane</keyword>
<evidence type="ECO:0000313" key="3">
    <source>
        <dbReference type="Proteomes" id="UP001468798"/>
    </source>
</evidence>
<sequence>MITIAFCTLFLAFYMLYYTSKRVNLTYKFAFEKWMRINPIGTKITGLCLLLVAYFLWINTMGLVSGSLFFIVTLMTIASLIVILKPLKIIPLINLLFLFIVLEILEMYYS</sequence>
<accession>A0ABU9NL88</accession>
<keyword evidence="1" id="KW-1133">Transmembrane helix</keyword>
<dbReference type="RefSeq" id="WP_342690912.1">
    <property type="nucleotide sequence ID" value="NZ_JBCGDP010000003.1"/>
</dbReference>
<keyword evidence="1" id="KW-0812">Transmembrane</keyword>
<name>A0ABU9NL88_9FLAO</name>
<protein>
    <recommendedName>
        <fullName evidence="4">DUF3325 domain-containing protein</fullName>
    </recommendedName>
</protein>
<gene>
    <name evidence="2" type="ORF">WFZ86_04995</name>
</gene>
<evidence type="ECO:0000256" key="1">
    <source>
        <dbReference type="SAM" id="Phobius"/>
    </source>
</evidence>
<evidence type="ECO:0008006" key="4">
    <source>
        <dbReference type="Google" id="ProtNLM"/>
    </source>
</evidence>
<comment type="caution">
    <text evidence="2">The sequence shown here is derived from an EMBL/GenBank/DDBJ whole genome shotgun (WGS) entry which is preliminary data.</text>
</comment>
<dbReference type="EMBL" id="JBCGDP010000003">
    <property type="protein sequence ID" value="MEM0575845.1"/>
    <property type="molecule type" value="Genomic_DNA"/>
</dbReference>
<dbReference type="Proteomes" id="UP001468798">
    <property type="component" value="Unassembled WGS sequence"/>
</dbReference>